<dbReference type="InterPro" id="IPR030378">
    <property type="entry name" value="G_CP_dom"/>
</dbReference>
<evidence type="ECO:0000256" key="5">
    <source>
        <dbReference type="ARBA" id="ARBA00022741"/>
    </source>
</evidence>
<comment type="similarity">
    <text evidence="10">Belongs to the TRAFAC class YlqF/YawG GTPase family. RsgA subfamily.</text>
</comment>
<gene>
    <name evidence="10 14" type="primary">rsgA</name>
    <name evidence="14" type="ORF">MNQ99_05985</name>
</gene>
<feature type="binding site" evidence="10">
    <location>
        <position position="299"/>
    </location>
    <ligand>
        <name>Zn(2+)</name>
        <dbReference type="ChEBI" id="CHEBI:29105"/>
    </ligand>
</feature>
<keyword evidence="2 10" id="KW-0690">Ribosome biogenesis</keyword>
<dbReference type="NCBIfam" id="TIGR00157">
    <property type="entry name" value="ribosome small subunit-dependent GTPase A"/>
    <property type="match status" value="1"/>
</dbReference>
<keyword evidence="5 10" id="KW-0547">Nucleotide-binding</keyword>
<dbReference type="EC" id="3.6.1.-" evidence="10"/>
<dbReference type="InterPro" id="IPR010914">
    <property type="entry name" value="RsgA_GTPase_dom"/>
</dbReference>
<evidence type="ECO:0000259" key="12">
    <source>
        <dbReference type="PROSITE" id="PS50936"/>
    </source>
</evidence>
<comment type="subunit">
    <text evidence="10">Monomer. Associates with 30S ribosomal subunit, binds 16S rRNA.</text>
</comment>
<dbReference type="PROSITE" id="PS50936">
    <property type="entry name" value="ENGC_GTPASE"/>
    <property type="match status" value="1"/>
</dbReference>
<feature type="binding site" evidence="10">
    <location>
        <begin position="205"/>
        <end position="213"/>
    </location>
    <ligand>
        <name>GTP</name>
        <dbReference type="ChEBI" id="CHEBI:37565"/>
    </ligand>
</feature>
<evidence type="ECO:0000256" key="2">
    <source>
        <dbReference type="ARBA" id="ARBA00022517"/>
    </source>
</evidence>
<dbReference type="RefSeq" id="WP_241914781.1">
    <property type="nucleotide sequence ID" value="NZ_CP093326.1"/>
</dbReference>
<feature type="region of interest" description="Disordered" evidence="11">
    <location>
        <begin position="350"/>
        <end position="370"/>
    </location>
</feature>
<dbReference type="Proteomes" id="UP000829069">
    <property type="component" value="Chromosome"/>
</dbReference>
<comment type="cofactor">
    <cofactor evidence="10">
        <name>Zn(2+)</name>
        <dbReference type="ChEBI" id="CHEBI:29105"/>
    </cofactor>
    <text evidence="10">Binds 1 zinc ion per subunit.</text>
</comment>
<sequence length="370" mass="39350">MTDTSTPHSLLHSYGYTERIAALFRDEFPDSGLRPARVARTDRGRVLLAADGGLLHLATAGLPQQPATGDWVAYDAGRPASAGGPAIAGLLPRFSALSRKQAHDPLSAEQILAANMDIIGVVAPFDRPLSPNRLERTLVAAWDSGAVPLVILTKADLRGKHDEVAAQIVEQAAGAEVLTTSAETGDGLDTLAGYLAPGRSMALLGPSGAGKSSLINALVGREVQDAGAVRAGDGKGRHTTTVRELIPLHNGAVLMDTPGIRGFALWDAEDGLGTVFADIEELATSCRFSDCVHDAEPGCAVQRALADGSLERRRWDSYRKMERELASLHLRQNAAAQRRTGRQFAKLAKAAAQAKDYRGHREPRADGPRR</sequence>
<evidence type="ECO:0000256" key="6">
    <source>
        <dbReference type="ARBA" id="ARBA00022801"/>
    </source>
</evidence>
<dbReference type="InterPro" id="IPR004881">
    <property type="entry name" value="Ribosome_biogen_GTPase_RsgA"/>
</dbReference>
<organism evidence="14 15">
    <name type="scientific">Arthrobacter sulfonylureivorans</name>
    <dbReference type="NCBI Taxonomy" id="2486855"/>
    <lineage>
        <taxon>Bacteria</taxon>
        <taxon>Bacillati</taxon>
        <taxon>Actinomycetota</taxon>
        <taxon>Actinomycetes</taxon>
        <taxon>Micrococcales</taxon>
        <taxon>Micrococcaceae</taxon>
        <taxon>Arthrobacter</taxon>
    </lineage>
</organism>
<dbReference type="Gene3D" id="3.40.50.300">
    <property type="entry name" value="P-loop containing nucleotide triphosphate hydrolases"/>
    <property type="match status" value="1"/>
</dbReference>
<feature type="binding site" evidence="10">
    <location>
        <position position="286"/>
    </location>
    <ligand>
        <name>Zn(2+)</name>
        <dbReference type="ChEBI" id="CHEBI:29105"/>
    </ligand>
</feature>
<keyword evidence="3 10" id="KW-0479">Metal-binding</keyword>
<feature type="binding site" evidence="10">
    <location>
        <begin position="153"/>
        <end position="156"/>
    </location>
    <ligand>
        <name>GTP</name>
        <dbReference type="ChEBI" id="CHEBI:37565"/>
    </ligand>
</feature>
<evidence type="ECO:0000259" key="13">
    <source>
        <dbReference type="PROSITE" id="PS51721"/>
    </source>
</evidence>
<keyword evidence="1 10" id="KW-0963">Cytoplasm</keyword>
<name>A0ABY3W973_9MICC</name>
<keyword evidence="6 10" id="KW-0378">Hydrolase</keyword>
<evidence type="ECO:0000256" key="9">
    <source>
        <dbReference type="ARBA" id="ARBA00023134"/>
    </source>
</evidence>
<comment type="function">
    <text evidence="10">One of several proteins that assist in the late maturation steps of the functional core of the 30S ribosomal subunit. Helps release RbfA from mature subunits. May play a role in the assembly of ribosomal proteins into the subunit. Circularly permuted GTPase that catalyzes slow GTP hydrolysis, GTPase activity is stimulated by the 30S ribosomal subunit.</text>
</comment>
<reference evidence="14 15" key="1">
    <citation type="submission" date="2022-03" db="EMBL/GenBank/DDBJ databases">
        <title>Isotopic signatures of nitrous oxide derived from detoxification processes.</title>
        <authorList>
            <person name="Behrendt U."/>
            <person name="Buchen C."/>
            <person name="Well R."/>
            <person name="Ulrich A."/>
            <person name="Rohe L."/>
            <person name="Kolb S."/>
            <person name="Schloter M."/>
            <person name="Horn M.A."/>
            <person name="Augustin J."/>
        </authorList>
    </citation>
    <scope>NUCLEOTIDE SEQUENCE [LARGE SCALE GENOMIC DNA]</scope>
    <source>
        <strain evidence="14 15">S4-C24</strain>
    </source>
</reference>
<keyword evidence="4 10" id="KW-0699">rRNA-binding</keyword>
<keyword evidence="9 10" id="KW-0342">GTP-binding</keyword>
<keyword evidence="8 10" id="KW-0694">RNA-binding</keyword>
<protein>
    <recommendedName>
        <fullName evidence="10">Small ribosomal subunit biogenesis GTPase RsgA</fullName>
        <ecNumber evidence="10">3.6.1.-</ecNumber>
    </recommendedName>
</protein>
<dbReference type="Pfam" id="PF03193">
    <property type="entry name" value="RsgA_GTPase"/>
    <property type="match status" value="1"/>
</dbReference>
<comment type="subcellular location">
    <subcellularLocation>
        <location evidence="10">Cytoplasm</location>
    </subcellularLocation>
</comment>
<evidence type="ECO:0000256" key="7">
    <source>
        <dbReference type="ARBA" id="ARBA00022833"/>
    </source>
</evidence>
<dbReference type="SUPFAM" id="SSF52540">
    <property type="entry name" value="P-loop containing nucleoside triphosphate hydrolases"/>
    <property type="match status" value="1"/>
</dbReference>
<evidence type="ECO:0000256" key="3">
    <source>
        <dbReference type="ARBA" id="ARBA00022723"/>
    </source>
</evidence>
<dbReference type="PANTHER" id="PTHR32120:SF10">
    <property type="entry name" value="SMALL RIBOSOMAL SUBUNIT BIOGENESIS GTPASE RSGA"/>
    <property type="match status" value="1"/>
</dbReference>
<evidence type="ECO:0000313" key="14">
    <source>
        <dbReference type="EMBL" id="UNK46902.1"/>
    </source>
</evidence>
<dbReference type="InterPro" id="IPR027417">
    <property type="entry name" value="P-loop_NTPase"/>
</dbReference>
<feature type="binding site" evidence="10">
    <location>
        <position position="291"/>
    </location>
    <ligand>
        <name>Zn(2+)</name>
        <dbReference type="ChEBI" id="CHEBI:29105"/>
    </ligand>
</feature>
<dbReference type="EMBL" id="CP093326">
    <property type="protein sequence ID" value="UNK46902.1"/>
    <property type="molecule type" value="Genomic_DNA"/>
</dbReference>
<feature type="compositionally biased region" description="Basic and acidic residues" evidence="11">
    <location>
        <begin position="355"/>
        <end position="370"/>
    </location>
</feature>
<accession>A0ABY3W973</accession>
<feature type="domain" description="EngC GTPase" evidence="12">
    <location>
        <begin position="114"/>
        <end position="261"/>
    </location>
</feature>
<proteinExistence type="inferred from homology"/>
<evidence type="ECO:0000256" key="1">
    <source>
        <dbReference type="ARBA" id="ARBA00022490"/>
    </source>
</evidence>
<dbReference type="CDD" id="cd01854">
    <property type="entry name" value="YjeQ_EngC"/>
    <property type="match status" value="1"/>
</dbReference>
<evidence type="ECO:0000256" key="4">
    <source>
        <dbReference type="ARBA" id="ARBA00022730"/>
    </source>
</evidence>
<dbReference type="PANTHER" id="PTHR32120">
    <property type="entry name" value="SMALL RIBOSOMAL SUBUNIT BIOGENESIS GTPASE RSGA"/>
    <property type="match status" value="1"/>
</dbReference>
<keyword evidence="15" id="KW-1185">Reference proteome</keyword>
<feature type="domain" description="CP-type G" evidence="13">
    <location>
        <begin position="99"/>
        <end position="263"/>
    </location>
</feature>
<dbReference type="PROSITE" id="PS51721">
    <property type="entry name" value="G_CP"/>
    <property type="match status" value="1"/>
</dbReference>
<evidence type="ECO:0000256" key="11">
    <source>
        <dbReference type="SAM" id="MobiDB-lite"/>
    </source>
</evidence>
<feature type="binding site" evidence="10">
    <location>
        <position position="293"/>
    </location>
    <ligand>
        <name>Zn(2+)</name>
        <dbReference type="ChEBI" id="CHEBI:29105"/>
    </ligand>
</feature>
<evidence type="ECO:0000256" key="8">
    <source>
        <dbReference type="ARBA" id="ARBA00022884"/>
    </source>
</evidence>
<keyword evidence="7 10" id="KW-0862">Zinc</keyword>
<dbReference type="Gene3D" id="1.10.40.50">
    <property type="entry name" value="Probable gtpase engc, domain 3"/>
    <property type="match status" value="1"/>
</dbReference>
<evidence type="ECO:0000313" key="15">
    <source>
        <dbReference type="Proteomes" id="UP000829069"/>
    </source>
</evidence>
<evidence type="ECO:0000256" key="10">
    <source>
        <dbReference type="HAMAP-Rule" id="MF_01820"/>
    </source>
</evidence>
<dbReference type="HAMAP" id="MF_01820">
    <property type="entry name" value="GTPase_RsgA"/>
    <property type="match status" value="1"/>
</dbReference>